<dbReference type="PANTHER" id="PTHR30006">
    <property type="entry name" value="THIAMINE-BINDING PERIPLASMIC PROTEIN-RELATED"/>
    <property type="match status" value="1"/>
</dbReference>
<organism evidence="4 5">
    <name type="scientific">Cobetia marina</name>
    <name type="common">Deleya marina</name>
    <dbReference type="NCBI Taxonomy" id="28258"/>
    <lineage>
        <taxon>Bacteria</taxon>
        <taxon>Pseudomonadati</taxon>
        <taxon>Pseudomonadota</taxon>
        <taxon>Gammaproteobacteria</taxon>
        <taxon>Oceanospirillales</taxon>
        <taxon>Halomonadaceae</taxon>
        <taxon>Cobetia</taxon>
    </lineage>
</organism>
<dbReference type="RefSeq" id="WP_341542685.1">
    <property type="nucleotide sequence ID" value="NZ_JBAKAP010000017.1"/>
</dbReference>
<proteinExistence type="predicted"/>
<sequence length="427" mass="46896">MLRTHHCWAAVLTVVGLAIASLCSAQDIASFDPQLDEHQALWLKAGEPVAAQAVQSGEEADLVIHAALDLPEIRPLLQRYSREHPGMLLHYVNRSALALEARYLAAPLTPRADLMISSAMGLQYRLANGGHARPLQAANLTGWPESSRWRNELFAMSFEPIVMVARRDALKRLADSEGLRDPRDALRSHRDLWHLLETRRELLRGRVITYDPRRSGSGFTYAVSDARQSPRYWTLVRAMGQADARLVTTTGAMLEALANGEVDIAYNLVGPYAISFARAHPELLVIVPEDYVLIQRRLAFVPRQAPHGDAGEAFLDWWLSLEGQQAVASDSDLGALHPEVSGDGSARDLRERLGNALRPIEIGPGLLATLDRLKQASFLSRWALEFRAPAPGPRSGSEPASESDSESETRPAPETQATPASPATLDD</sequence>
<keyword evidence="5" id="KW-1185">Reference proteome</keyword>
<accession>A0ABU9GIM7</accession>
<evidence type="ECO:0000256" key="1">
    <source>
        <dbReference type="ARBA" id="ARBA00022729"/>
    </source>
</evidence>
<dbReference type="PANTHER" id="PTHR30006:SF25">
    <property type="entry name" value="PHOSPHOGLYCERATE TRANSPORT REGULATORY PROTEIN PGTC"/>
    <property type="match status" value="1"/>
</dbReference>
<comment type="caution">
    <text evidence="4">The sequence shown here is derived from an EMBL/GenBank/DDBJ whole genome shotgun (WGS) entry which is preliminary data.</text>
</comment>
<feature type="region of interest" description="Disordered" evidence="2">
    <location>
        <begin position="388"/>
        <end position="427"/>
    </location>
</feature>
<name>A0ABU9GIM7_COBMA</name>
<protein>
    <submittedName>
        <fullName evidence="4">ABC transporter substrate-binding protein</fullName>
    </submittedName>
</protein>
<dbReference type="EMBL" id="JBAKAP010000017">
    <property type="protein sequence ID" value="MEL0617964.1"/>
    <property type="molecule type" value="Genomic_DNA"/>
</dbReference>
<dbReference type="SUPFAM" id="SSF53850">
    <property type="entry name" value="Periplasmic binding protein-like II"/>
    <property type="match status" value="1"/>
</dbReference>
<dbReference type="Proteomes" id="UP001378242">
    <property type="component" value="Unassembled WGS sequence"/>
</dbReference>
<evidence type="ECO:0000256" key="2">
    <source>
        <dbReference type="SAM" id="MobiDB-lite"/>
    </source>
</evidence>
<evidence type="ECO:0000256" key="3">
    <source>
        <dbReference type="SAM" id="SignalP"/>
    </source>
</evidence>
<keyword evidence="1 3" id="KW-0732">Signal</keyword>
<evidence type="ECO:0000313" key="4">
    <source>
        <dbReference type="EMBL" id="MEL0617964.1"/>
    </source>
</evidence>
<feature type="signal peptide" evidence="3">
    <location>
        <begin position="1"/>
        <end position="25"/>
    </location>
</feature>
<dbReference type="Pfam" id="PF13416">
    <property type="entry name" value="SBP_bac_8"/>
    <property type="match status" value="1"/>
</dbReference>
<dbReference type="Gene3D" id="3.40.190.10">
    <property type="entry name" value="Periplasmic binding protein-like II"/>
    <property type="match status" value="2"/>
</dbReference>
<reference evidence="4 5" key="1">
    <citation type="submission" date="2024-02" db="EMBL/GenBank/DDBJ databases">
        <title>Bacteria isolated from the canopy kelp, Nereocystis luetkeana.</title>
        <authorList>
            <person name="Pfister C.A."/>
            <person name="Younker I.T."/>
            <person name="Light S.H."/>
        </authorList>
    </citation>
    <scope>NUCLEOTIDE SEQUENCE [LARGE SCALE GENOMIC DNA]</scope>
    <source>
        <strain evidence="4 5">TI.5.07</strain>
    </source>
</reference>
<evidence type="ECO:0000313" key="5">
    <source>
        <dbReference type="Proteomes" id="UP001378242"/>
    </source>
</evidence>
<gene>
    <name evidence="4" type="ORF">V6243_14125</name>
</gene>
<dbReference type="InterPro" id="IPR006059">
    <property type="entry name" value="SBP"/>
</dbReference>
<feature type="chain" id="PRO_5047417575" evidence="3">
    <location>
        <begin position="26"/>
        <end position="427"/>
    </location>
</feature>